<protein>
    <recommendedName>
        <fullName evidence="3">asparagine synthase (glutamine-hydrolyzing)</fullName>
        <ecNumber evidence="3">6.3.5.4</ecNumber>
    </recommendedName>
</protein>
<dbReference type="CDD" id="cd00712">
    <property type="entry name" value="AsnB"/>
    <property type="match status" value="1"/>
</dbReference>
<dbReference type="SUPFAM" id="SSF52402">
    <property type="entry name" value="Adenine nucleotide alpha hydrolases-like"/>
    <property type="match status" value="1"/>
</dbReference>
<evidence type="ECO:0000256" key="2">
    <source>
        <dbReference type="ARBA" id="ARBA00005752"/>
    </source>
</evidence>
<evidence type="ECO:0000256" key="6">
    <source>
        <dbReference type="ARBA" id="ARBA00022888"/>
    </source>
</evidence>
<feature type="binding site" evidence="10">
    <location>
        <position position="294"/>
    </location>
    <ligand>
        <name>ATP</name>
        <dbReference type="ChEBI" id="CHEBI:30616"/>
    </ligand>
</feature>
<keyword evidence="6 9" id="KW-0061">Asparagine biosynthesis</keyword>
<feature type="domain" description="Glutamine amidotransferase type-2" evidence="12">
    <location>
        <begin position="2"/>
        <end position="213"/>
    </location>
</feature>
<feature type="site" description="Important for beta-aspartyl-AMP intermediate formation" evidence="11">
    <location>
        <position position="370"/>
    </location>
</feature>
<dbReference type="EMBL" id="FOHN01000007">
    <property type="protein sequence ID" value="SET05000.1"/>
    <property type="molecule type" value="Genomic_DNA"/>
</dbReference>
<dbReference type="PANTHER" id="PTHR43284:SF1">
    <property type="entry name" value="ASPARAGINE SYNTHETASE"/>
    <property type="match status" value="1"/>
</dbReference>
<evidence type="ECO:0000256" key="7">
    <source>
        <dbReference type="ARBA" id="ARBA00022962"/>
    </source>
</evidence>
<dbReference type="GO" id="GO:0006529">
    <property type="term" value="P:asparagine biosynthetic process"/>
    <property type="evidence" value="ECO:0007669"/>
    <property type="project" value="UniProtKB-KW"/>
</dbReference>
<evidence type="ECO:0000313" key="14">
    <source>
        <dbReference type="Proteomes" id="UP000199800"/>
    </source>
</evidence>
<dbReference type="CDD" id="cd01991">
    <property type="entry name" value="Asn_synthase_B_C"/>
    <property type="match status" value="1"/>
</dbReference>
<dbReference type="GO" id="GO:0005829">
    <property type="term" value="C:cytosol"/>
    <property type="evidence" value="ECO:0007669"/>
    <property type="project" value="TreeGrafter"/>
</dbReference>
<dbReference type="Pfam" id="PF13537">
    <property type="entry name" value="GATase_7"/>
    <property type="match status" value="1"/>
</dbReference>
<keyword evidence="14" id="KW-1185">Reference proteome</keyword>
<dbReference type="RefSeq" id="WP_092477432.1">
    <property type="nucleotide sequence ID" value="NZ_FOHN01000007.1"/>
</dbReference>
<dbReference type="InterPro" id="IPR001962">
    <property type="entry name" value="Asn_synthase"/>
</dbReference>
<dbReference type="GO" id="GO:0005524">
    <property type="term" value="F:ATP binding"/>
    <property type="evidence" value="ECO:0007669"/>
    <property type="project" value="UniProtKB-KW"/>
</dbReference>
<dbReference type="Gene3D" id="3.60.20.10">
    <property type="entry name" value="Glutamine Phosphoribosylpyrophosphate, subunit 1, domain 1"/>
    <property type="match status" value="1"/>
</dbReference>
<comment type="similarity">
    <text evidence="2">Belongs to the asparagine synthetase family.</text>
</comment>
<evidence type="ECO:0000256" key="5">
    <source>
        <dbReference type="ARBA" id="ARBA00022840"/>
    </source>
</evidence>
<organism evidence="13 14">
    <name type="scientific">[Clostridium] polysaccharolyticum</name>
    <dbReference type="NCBI Taxonomy" id="29364"/>
    <lineage>
        <taxon>Bacteria</taxon>
        <taxon>Bacillati</taxon>
        <taxon>Bacillota</taxon>
        <taxon>Clostridia</taxon>
        <taxon>Lachnospirales</taxon>
        <taxon>Lachnospiraceae</taxon>
    </lineage>
</organism>
<gene>
    <name evidence="13" type="ORF">SAMN04487772_10786</name>
</gene>
<dbReference type="PROSITE" id="PS51278">
    <property type="entry name" value="GATASE_TYPE_2"/>
    <property type="match status" value="1"/>
</dbReference>
<dbReference type="STRING" id="29364.SAMN04487772_10786"/>
<feature type="binding site" evidence="10">
    <location>
        <position position="100"/>
    </location>
    <ligand>
        <name>L-glutamine</name>
        <dbReference type="ChEBI" id="CHEBI:58359"/>
    </ligand>
</feature>
<dbReference type="AlphaFoldDB" id="A0A1I0BEQ8"/>
<comment type="catalytic activity">
    <reaction evidence="8">
        <text>L-aspartate + L-glutamine + ATP + H2O = L-asparagine + L-glutamate + AMP + diphosphate + H(+)</text>
        <dbReference type="Rhea" id="RHEA:12228"/>
        <dbReference type="ChEBI" id="CHEBI:15377"/>
        <dbReference type="ChEBI" id="CHEBI:15378"/>
        <dbReference type="ChEBI" id="CHEBI:29985"/>
        <dbReference type="ChEBI" id="CHEBI:29991"/>
        <dbReference type="ChEBI" id="CHEBI:30616"/>
        <dbReference type="ChEBI" id="CHEBI:33019"/>
        <dbReference type="ChEBI" id="CHEBI:58048"/>
        <dbReference type="ChEBI" id="CHEBI:58359"/>
        <dbReference type="ChEBI" id="CHEBI:456215"/>
        <dbReference type="EC" id="6.3.5.4"/>
    </reaction>
</comment>
<dbReference type="InterPro" id="IPR033738">
    <property type="entry name" value="AsnB_N"/>
</dbReference>
<reference evidence="13 14" key="1">
    <citation type="submission" date="2016-10" db="EMBL/GenBank/DDBJ databases">
        <authorList>
            <person name="de Groot N.N."/>
        </authorList>
    </citation>
    <scope>NUCLEOTIDE SEQUENCE [LARGE SCALE GENOMIC DNA]</scope>
    <source>
        <strain evidence="13 14">DSM 1801</strain>
    </source>
</reference>
<dbReference type="PIRSF" id="PIRSF001589">
    <property type="entry name" value="Asn_synthetase_glu-h"/>
    <property type="match status" value="1"/>
</dbReference>
<evidence type="ECO:0000256" key="3">
    <source>
        <dbReference type="ARBA" id="ARBA00012737"/>
    </source>
</evidence>
<dbReference type="GO" id="GO:0004066">
    <property type="term" value="F:asparagine synthase (glutamine-hydrolyzing) activity"/>
    <property type="evidence" value="ECO:0007669"/>
    <property type="project" value="UniProtKB-EC"/>
</dbReference>
<dbReference type="NCBIfam" id="TIGR01536">
    <property type="entry name" value="asn_synth_AEB"/>
    <property type="match status" value="1"/>
</dbReference>
<evidence type="ECO:0000256" key="9">
    <source>
        <dbReference type="PIRSR" id="PIRSR001589-1"/>
    </source>
</evidence>
<evidence type="ECO:0000256" key="10">
    <source>
        <dbReference type="PIRSR" id="PIRSR001589-2"/>
    </source>
</evidence>
<dbReference type="InterPro" id="IPR051786">
    <property type="entry name" value="ASN_synthetase/amidase"/>
</dbReference>
<evidence type="ECO:0000313" key="13">
    <source>
        <dbReference type="EMBL" id="SET05000.1"/>
    </source>
</evidence>
<evidence type="ECO:0000256" key="1">
    <source>
        <dbReference type="ARBA" id="ARBA00005187"/>
    </source>
</evidence>
<evidence type="ECO:0000256" key="8">
    <source>
        <dbReference type="ARBA" id="ARBA00048741"/>
    </source>
</evidence>
<keyword evidence="7 9" id="KW-0315">Glutamine amidotransferase</keyword>
<evidence type="ECO:0000259" key="12">
    <source>
        <dbReference type="PROSITE" id="PS51278"/>
    </source>
</evidence>
<dbReference type="PANTHER" id="PTHR43284">
    <property type="entry name" value="ASPARAGINE SYNTHETASE (GLUTAMINE-HYDROLYZING)"/>
    <property type="match status" value="1"/>
</dbReference>
<dbReference type="Gene3D" id="3.40.50.620">
    <property type="entry name" value="HUPs"/>
    <property type="match status" value="1"/>
</dbReference>
<comment type="pathway">
    <text evidence="1">Amino-acid biosynthesis; L-asparagine biosynthesis; L-asparagine from L-aspartate (L-Gln route): step 1/1.</text>
</comment>
<accession>A0A1I0BEQ8</accession>
<evidence type="ECO:0000256" key="11">
    <source>
        <dbReference type="PIRSR" id="PIRSR001589-3"/>
    </source>
</evidence>
<dbReference type="InterPro" id="IPR006426">
    <property type="entry name" value="Asn_synth_AEB"/>
</dbReference>
<dbReference type="Proteomes" id="UP000199800">
    <property type="component" value="Unassembled WGS sequence"/>
</dbReference>
<keyword evidence="5 10" id="KW-0067">ATP-binding</keyword>
<keyword evidence="4 10" id="KW-0547">Nucleotide-binding</keyword>
<dbReference type="InterPro" id="IPR014729">
    <property type="entry name" value="Rossmann-like_a/b/a_fold"/>
</dbReference>
<proteinExistence type="inferred from homology"/>
<dbReference type="SUPFAM" id="SSF56235">
    <property type="entry name" value="N-terminal nucleophile aminohydrolases (Ntn hydrolases)"/>
    <property type="match status" value="1"/>
</dbReference>
<name>A0A1I0BEQ8_9FIRM</name>
<dbReference type="Pfam" id="PF00733">
    <property type="entry name" value="Asn_synthase"/>
    <property type="match status" value="1"/>
</dbReference>
<sequence length="621" mass="72398">MCGICGMFNTIGYGEANVEQIKLMTKTFIHRGPDEEGYRITDYYGLGFCRLSIIDLGNGNQPIVNEEHTIYLICNGEIFNYLELRKELIAKGHVFCTNTDVEVLLHLYEEMGEQMLDRINGQFAFAIIDENRQKIFLARDQFGVMPLFYTVIDGVLFFASEIKALLTNQKVKRKVDLTSMEQFFSLPAPVSPRTMFENIKSLQPGHYLIARHNREEIQVHEYWDVVYPKTAESYERHPESYYTEKLEELLLQSVKYRLQADVEVGAFLSGGLDSSLITCMMKALSSEQRKLFSVIFENKDFSEQKYSELVAKKLGYEHHKVLFQTEDVAKRLREVIYHTEAPVKEAYNTATLALSGEARKSGIKVILTGEGSDELFAGYPSYRFDKLRYARNMNAKASKEEKAYREKVWGDPLFKYESDFTELFKIKRELFSSKVMEKYSEFDYTKFNVVNTSKIIGRHPIHQRSYIDMKVRLADHLISDHSDRMLMANSVEGRFPFMDKDLVEFLTKVPPDLKLNNFVEKYILKEVAKKYVPNEIINREKFIFVAPGSPFLLKENFEWINDLLSYERIKRQGYFNPDTVERLKKQYCSSDFSLSTSIDVDYMLMVITFCIFLDVFQMQDL</sequence>
<dbReference type="EC" id="6.3.5.4" evidence="3"/>
<dbReference type="InterPro" id="IPR017932">
    <property type="entry name" value="GATase_2_dom"/>
</dbReference>
<evidence type="ECO:0000256" key="4">
    <source>
        <dbReference type="ARBA" id="ARBA00022741"/>
    </source>
</evidence>
<keyword evidence="9" id="KW-0028">Amino-acid biosynthesis</keyword>
<feature type="active site" description="For GATase activity" evidence="9">
    <location>
        <position position="2"/>
    </location>
</feature>
<dbReference type="InterPro" id="IPR029055">
    <property type="entry name" value="Ntn_hydrolases_N"/>
</dbReference>
<dbReference type="OrthoDB" id="9763290at2"/>